<evidence type="ECO:0000313" key="4">
    <source>
        <dbReference type="Proteomes" id="UP000319619"/>
    </source>
</evidence>
<sequence length="299" mass="34440">MGFLSNSKLDERPEWEPSVRGCKKVAKKFFFKVRIDDINLQDTLSHCENFIRSRVPHQIVIVNVAKLVKARQDLNLRRIINDADLVGADGMPLVWLSKYMMQPIAGRVNSTDLMIELVRMAAEKGHSIYFLGAKPDVVRKVVDVFTDKYPNLNVAGFRDGYFKPDEEDQVADEIRESGADIIFLAFGSPKKEKFVGNYLYRMGVPVVHGVGGSFDVVAGVTKRAPVWMQNWGLEWFYRFLQEPGRMWKRYLITNLNFLFLVGIGIFDSVPIHLRHSTETPRKVRQIGRFLQSRRISRME</sequence>
<dbReference type="AlphaFoldDB" id="A0A532USS9"/>
<dbReference type="InterPro" id="IPR004629">
    <property type="entry name" value="WecG_TagA_CpsF"/>
</dbReference>
<name>A0A532USS9_UNCL8</name>
<comment type="caution">
    <text evidence="3">The sequence shown here is derived from an EMBL/GenBank/DDBJ whole genome shotgun (WGS) entry which is preliminary data.</text>
</comment>
<dbReference type="EMBL" id="NJBN01000011">
    <property type="protein sequence ID" value="TKJ37994.1"/>
    <property type="molecule type" value="Genomic_DNA"/>
</dbReference>
<dbReference type="PANTHER" id="PTHR34136">
    <property type="match status" value="1"/>
</dbReference>
<dbReference type="PANTHER" id="PTHR34136:SF1">
    <property type="entry name" value="UDP-N-ACETYL-D-MANNOSAMINURONIC ACID TRANSFERASE"/>
    <property type="match status" value="1"/>
</dbReference>
<evidence type="ECO:0000313" key="3">
    <source>
        <dbReference type="EMBL" id="TKJ37994.1"/>
    </source>
</evidence>
<accession>A0A532USS9</accession>
<proteinExistence type="predicted"/>
<dbReference type="Proteomes" id="UP000319619">
    <property type="component" value="Unassembled WGS sequence"/>
</dbReference>
<protein>
    <submittedName>
        <fullName evidence="3">Glycosyltransferase</fullName>
    </submittedName>
</protein>
<dbReference type="GO" id="GO:0016758">
    <property type="term" value="F:hexosyltransferase activity"/>
    <property type="evidence" value="ECO:0007669"/>
    <property type="project" value="TreeGrafter"/>
</dbReference>
<dbReference type="CDD" id="cd06533">
    <property type="entry name" value="Glyco_transf_WecG_TagA"/>
    <property type="match status" value="1"/>
</dbReference>
<reference evidence="3 4" key="1">
    <citation type="submission" date="2017-06" db="EMBL/GenBank/DDBJ databases">
        <title>Novel microbial phyla capable of carbon fixation and sulfur reduction in deep-sea sediments.</title>
        <authorList>
            <person name="Huang J."/>
            <person name="Baker B."/>
            <person name="Wang Y."/>
        </authorList>
    </citation>
    <scope>NUCLEOTIDE SEQUENCE [LARGE SCALE GENOMIC DNA]</scope>
    <source>
        <strain evidence="3">B3_LCP</strain>
    </source>
</reference>
<dbReference type="Pfam" id="PF03808">
    <property type="entry name" value="Glyco_tran_WecG"/>
    <property type="match status" value="1"/>
</dbReference>
<dbReference type="NCBIfam" id="TIGR00696">
    <property type="entry name" value="wecG_tagA_cpsF"/>
    <property type="match status" value="1"/>
</dbReference>
<keyword evidence="1" id="KW-0328">Glycosyltransferase</keyword>
<keyword evidence="2 3" id="KW-0808">Transferase</keyword>
<evidence type="ECO:0000256" key="1">
    <source>
        <dbReference type="ARBA" id="ARBA00022676"/>
    </source>
</evidence>
<evidence type="ECO:0000256" key="2">
    <source>
        <dbReference type="ARBA" id="ARBA00022679"/>
    </source>
</evidence>
<gene>
    <name evidence="3" type="ORF">CEE37_13140</name>
</gene>
<organism evidence="3 4">
    <name type="scientific">candidate division LCP-89 bacterium B3_LCP</name>
    <dbReference type="NCBI Taxonomy" id="2012998"/>
    <lineage>
        <taxon>Bacteria</taxon>
        <taxon>Pseudomonadati</taxon>
        <taxon>Bacteria division LCP-89</taxon>
    </lineage>
</organism>